<dbReference type="AlphaFoldDB" id="A0A0H3KSQ2"/>
<dbReference type="InterPro" id="IPR051169">
    <property type="entry name" value="NADH-Q_oxidoreductase"/>
</dbReference>
<reference evidence="7 8" key="1">
    <citation type="submission" date="2007-04" db="EMBL/GenBank/DDBJ databases">
        <title>Complete genome sequence of Burkholderia multivorans ATCC 17616.</title>
        <authorList>
            <person name="Ohtsubo Y."/>
            <person name="Yamashita A."/>
            <person name="Kurokawa K."/>
            <person name="Takami H."/>
            <person name="Yuhara S."/>
            <person name="Nishiyama E."/>
            <person name="Endo R."/>
            <person name="Miyazaki R."/>
            <person name="Ono A."/>
            <person name="Yano K."/>
            <person name="Ito M."/>
            <person name="Sota M."/>
            <person name="Yuji N."/>
            <person name="Hattori M."/>
            <person name="Tsuda M."/>
        </authorList>
    </citation>
    <scope>NUCLEOTIDE SEQUENCE [LARGE SCALE GENOMIC DNA]</scope>
    <source>
        <strain evidence="8">ATCC 17616 / 249</strain>
    </source>
</reference>
<name>A0A0H3KSQ2_BURM1</name>
<sequence>MDNTTPLVAAPAAPRVPRIVIVGGGAGGLHLATRLGDTIGRRGHTEVVLVDRYPTHFWKPLLHEAASGHRDPASHTIEYAAQAKRHGFRFVQGALQRVDRAARIATIGAVHDADGTEILPARTLAYDDLVLAVGSVTNFFGVPGAARHALPLENLDQAEDFRRKFLAACTKANHRAEQQPAQPAAPVSISVIGAGATGVELAAALRHAVQQLTTYRFKALDGARDVRIRLIEGAPRILPALDARLSDKMHAQLRALNVEVLTDTRVAEVGADAVTIASGERLASDITIWAAGVAGPAILRELDGIALNRSNQVIVTDTLQTPDDPHVHAFGDCAACPSNGASGCLPPRAQVAHQQAVYLSQAFARRIAGKPVAGFTFRDAGTVVSLGHAGAVYQAELGVRSRSLIVDGLAAIGLYKFLYRKHLFSVHGIKRALFQSLSHWLQSRNQPSIKLH</sequence>
<organism evidence="7 8">
    <name type="scientific">Burkholderia multivorans (strain ATCC 17616 / 249)</name>
    <dbReference type="NCBI Taxonomy" id="395019"/>
    <lineage>
        <taxon>Bacteria</taxon>
        <taxon>Pseudomonadati</taxon>
        <taxon>Pseudomonadota</taxon>
        <taxon>Betaproteobacteria</taxon>
        <taxon>Burkholderiales</taxon>
        <taxon>Burkholderiaceae</taxon>
        <taxon>Burkholderia</taxon>
        <taxon>Burkholderia cepacia complex</taxon>
    </lineage>
</organism>
<dbReference type="PANTHER" id="PTHR42913">
    <property type="entry name" value="APOPTOSIS-INDUCING FACTOR 1"/>
    <property type="match status" value="1"/>
</dbReference>
<dbReference type="PRINTS" id="PR00411">
    <property type="entry name" value="PNDRDTASEI"/>
</dbReference>
<dbReference type="KEGG" id="bmu:Bmul_5248"/>
<dbReference type="InterPro" id="IPR036188">
    <property type="entry name" value="FAD/NAD-bd_sf"/>
</dbReference>
<evidence type="ECO:0000256" key="5">
    <source>
        <dbReference type="ARBA" id="ARBA00023002"/>
    </source>
</evidence>
<comment type="cofactor">
    <cofactor evidence="1">
        <name>FAD</name>
        <dbReference type="ChEBI" id="CHEBI:57692"/>
    </cofactor>
</comment>
<dbReference type="GO" id="GO:0019646">
    <property type="term" value="P:aerobic electron transport chain"/>
    <property type="evidence" value="ECO:0007669"/>
    <property type="project" value="TreeGrafter"/>
</dbReference>
<dbReference type="KEGG" id="bmj:BMULJ_03272"/>
<evidence type="ECO:0000256" key="4">
    <source>
        <dbReference type="ARBA" id="ARBA00022827"/>
    </source>
</evidence>
<comment type="similarity">
    <text evidence="2">Belongs to the NADH dehydrogenase family.</text>
</comment>
<dbReference type="Gene3D" id="3.50.50.100">
    <property type="match status" value="1"/>
</dbReference>
<dbReference type="PANTHER" id="PTHR42913:SF3">
    <property type="entry name" value="64 KDA MITOCHONDRIAL NADH DEHYDROGENASE (EUROFUNG)"/>
    <property type="match status" value="1"/>
</dbReference>
<dbReference type="RefSeq" id="WP_012217729.1">
    <property type="nucleotide sequence ID" value="NC_010086.1"/>
</dbReference>
<dbReference type="EMBL" id="AP009386">
    <property type="protein sequence ID" value="BAG45146.1"/>
    <property type="molecule type" value="Genomic_DNA"/>
</dbReference>
<dbReference type="InterPro" id="IPR023753">
    <property type="entry name" value="FAD/NAD-binding_dom"/>
</dbReference>
<dbReference type="HOGENOM" id="CLU_021377_7_0_4"/>
<evidence type="ECO:0000259" key="6">
    <source>
        <dbReference type="Pfam" id="PF07992"/>
    </source>
</evidence>
<dbReference type="SUPFAM" id="SSF51905">
    <property type="entry name" value="FAD/NAD(P)-binding domain"/>
    <property type="match status" value="1"/>
</dbReference>
<dbReference type="EC" id="1.6.99.3" evidence="7"/>
<evidence type="ECO:0000256" key="2">
    <source>
        <dbReference type="ARBA" id="ARBA00005272"/>
    </source>
</evidence>
<feature type="domain" description="FAD/NAD(P)-binding" evidence="6">
    <location>
        <begin position="18"/>
        <end position="356"/>
    </location>
</feature>
<keyword evidence="4" id="KW-0274">FAD</keyword>
<dbReference type="Pfam" id="PF07992">
    <property type="entry name" value="Pyr_redox_2"/>
    <property type="match status" value="1"/>
</dbReference>
<evidence type="ECO:0000313" key="7">
    <source>
        <dbReference type="EMBL" id="BAG45146.1"/>
    </source>
</evidence>
<proteinExistence type="inferred from homology"/>
<dbReference type="GO" id="GO:0003955">
    <property type="term" value="F:NAD(P)H dehydrogenase (quinone) activity"/>
    <property type="evidence" value="ECO:0007669"/>
    <property type="project" value="TreeGrafter"/>
</dbReference>
<dbReference type="Proteomes" id="UP000008815">
    <property type="component" value="Chromosome 2"/>
</dbReference>
<protein>
    <submittedName>
        <fullName evidence="7">NADH dehydrogenase</fullName>
        <ecNumber evidence="7">1.6.99.3</ecNumber>
    </submittedName>
</protein>
<dbReference type="STRING" id="395019.BMULJ_03272"/>
<keyword evidence="3" id="KW-0285">Flavoprotein</keyword>
<keyword evidence="5 7" id="KW-0560">Oxidoreductase</keyword>
<keyword evidence="8" id="KW-1185">Reference proteome</keyword>
<dbReference type="eggNOG" id="COG1252">
    <property type="taxonomic scope" value="Bacteria"/>
</dbReference>
<dbReference type="PRINTS" id="PR00368">
    <property type="entry name" value="FADPNR"/>
</dbReference>
<evidence type="ECO:0000256" key="3">
    <source>
        <dbReference type="ARBA" id="ARBA00022630"/>
    </source>
</evidence>
<accession>A0A0H3KSQ2</accession>
<evidence type="ECO:0000313" key="8">
    <source>
        <dbReference type="Proteomes" id="UP000008815"/>
    </source>
</evidence>
<evidence type="ECO:0000256" key="1">
    <source>
        <dbReference type="ARBA" id="ARBA00001974"/>
    </source>
</evidence>
<gene>
    <name evidence="7" type="primary">ndh</name>
    <name evidence="7" type="ordered locus">BMULJ_03272</name>
</gene>